<dbReference type="RefSeq" id="WP_077086955.1">
    <property type="nucleotide sequence ID" value="NZ_LT721901.1"/>
</dbReference>
<feature type="transmembrane region" description="Helical" evidence="9">
    <location>
        <begin position="79"/>
        <end position="96"/>
    </location>
</feature>
<comment type="catalytic activity">
    <reaction evidence="1">
        <text>ATP + protein L-histidine = ADP + protein N-phospho-L-histidine.</text>
        <dbReference type="EC" id="2.7.13.3"/>
    </reaction>
</comment>
<dbReference type="Gene3D" id="1.20.5.1930">
    <property type="match status" value="1"/>
</dbReference>
<dbReference type="InterPro" id="IPR050482">
    <property type="entry name" value="Sensor_HK_TwoCompSys"/>
</dbReference>
<feature type="domain" description="Signal transduction histidine kinase subgroup 3 dimerisation and phosphoacceptor" evidence="10">
    <location>
        <begin position="190"/>
        <end position="254"/>
    </location>
</feature>
<evidence type="ECO:0000313" key="11">
    <source>
        <dbReference type="EMBL" id="SPM33614.1"/>
    </source>
</evidence>
<sequence length="402" mass="43244">MLRAVSGYLRERLRRKREMIPVGITWTSFIAVDAIEFGGWVIAIVQRPAADLPVGLAGFAMSTTPMLLFFFFNMKLSPTVIWAAWSTATAMMLFGTSTPVHTDFAPVLLVLMVLAVAALSSVAGGLAAAVSAVALLLAASALHRLDAVALYLCFVGAAWLLGYVMRSQRLLMAKQIEAQEMLSEHAAADERRRIAREVHDVIAHSLSVTLLHVTGARRGLQQDRDVDDAIEALEQAEQLGRQAMADIRRTVGLLDRGPMKTTPEPAVHDIGILVKDFERAGLAVTLRIEGPTERVSGVLGLALYRIAQESLANIAKHAPDSKAAVVLEVSANSAKLAITNQLPAAVSAAQSSEGRGLRGMRQRVELLGGAINAGPTDAGWAVQADVPLHEGDASWRPWWCKQ</sequence>
<keyword evidence="5" id="KW-0547">Nucleotide-binding</keyword>
<evidence type="ECO:0000256" key="9">
    <source>
        <dbReference type="SAM" id="Phobius"/>
    </source>
</evidence>
<dbReference type="OrthoDB" id="227596at2"/>
<accession>A0A2U3NQ52</accession>
<evidence type="ECO:0000256" key="5">
    <source>
        <dbReference type="ARBA" id="ARBA00022741"/>
    </source>
</evidence>
<dbReference type="InterPro" id="IPR036890">
    <property type="entry name" value="HATPase_C_sf"/>
</dbReference>
<dbReference type="Pfam" id="PF07730">
    <property type="entry name" value="HisKA_3"/>
    <property type="match status" value="1"/>
</dbReference>
<name>A0A2U3NQ52_9MYCO</name>
<evidence type="ECO:0000256" key="4">
    <source>
        <dbReference type="ARBA" id="ARBA00022679"/>
    </source>
</evidence>
<evidence type="ECO:0000313" key="12">
    <source>
        <dbReference type="Proteomes" id="UP000240988"/>
    </source>
</evidence>
<dbReference type="PANTHER" id="PTHR24421">
    <property type="entry name" value="NITRATE/NITRITE SENSOR PROTEIN NARX-RELATED"/>
    <property type="match status" value="1"/>
</dbReference>
<evidence type="ECO:0000256" key="3">
    <source>
        <dbReference type="ARBA" id="ARBA00022553"/>
    </source>
</evidence>
<dbReference type="PANTHER" id="PTHR24421:SF10">
    <property type="entry name" value="NITRATE_NITRITE SENSOR PROTEIN NARQ"/>
    <property type="match status" value="1"/>
</dbReference>
<keyword evidence="7" id="KW-0067">ATP-binding</keyword>
<dbReference type="CDD" id="cd16917">
    <property type="entry name" value="HATPase_UhpB-NarQ-NarX-like"/>
    <property type="match status" value="1"/>
</dbReference>
<keyword evidence="12" id="KW-1185">Reference proteome</keyword>
<evidence type="ECO:0000259" key="10">
    <source>
        <dbReference type="Pfam" id="PF07730"/>
    </source>
</evidence>
<evidence type="ECO:0000256" key="2">
    <source>
        <dbReference type="ARBA" id="ARBA00012438"/>
    </source>
</evidence>
<evidence type="ECO:0000256" key="1">
    <source>
        <dbReference type="ARBA" id="ARBA00000085"/>
    </source>
</evidence>
<evidence type="ECO:0000256" key="7">
    <source>
        <dbReference type="ARBA" id="ARBA00022840"/>
    </source>
</evidence>
<dbReference type="GO" id="GO:0005524">
    <property type="term" value="F:ATP binding"/>
    <property type="evidence" value="ECO:0007669"/>
    <property type="project" value="UniProtKB-KW"/>
</dbReference>
<dbReference type="GO" id="GO:0000155">
    <property type="term" value="F:phosphorelay sensor kinase activity"/>
    <property type="evidence" value="ECO:0007669"/>
    <property type="project" value="InterPro"/>
</dbReference>
<protein>
    <recommendedName>
        <fullName evidence="2">histidine kinase</fullName>
        <ecNumber evidence="2">2.7.13.3</ecNumber>
    </recommendedName>
</protein>
<organism evidence="11 12">
    <name type="scientific">Mycobacterium rhizamassiliense</name>
    <dbReference type="NCBI Taxonomy" id="1841860"/>
    <lineage>
        <taxon>Bacteria</taxon>
        <taxon>Bacillati</taxon>
        <taxon>Actinomycetota</taxon>
        <taxon>Actinomycetes</taxon>
        <taxon>Mycobacteriales</taxon>
        <taxon>Mycobacteriaceae</taxon>
        <taxon>Mycobacterium</taxon>
    </lineage>
</organism>
<feature type="transmembrane region" description="Helical" evidence="9">
    <location>
        <begin position="108"/>
        <end position="136"/>
    </location>
</feature>
<feature type="transmembrane region" description="Helical" evidence="9">
    <location>
        <begin position="20"/>
        <end position="46"/>
    </location>
</feature>
<feature type="transmembrane region" description="Helical" evidence="9">
    <location>
        <begin position="52"/>
        <end position="72"/>
    </location>
</feature>
<dbReference type="EC" id="2.7.13.3" evidence="2"/>
<keyword evidence="6 11" id="KW-0418">Kinase</keyword>
<proteinExistence type="predicted"/>
<gene>
    <name evidence="11" type="ORF">MRAB57_1418</name>
</gene>
<keyword evidence="9" id="KW-1133">Transmembrane helix</keyword>
<dbReference type="Gene3D" id="3.30.565.10">
    <property type="entry name" value="Histidine kinase-like ATPase, C-terminal domain"/>
    <property type="match status" value="1"/>
</dbReference>
<dbReference type="InterPro" id="IPR011712">
    <property type="entry name" value="Sig_transdc_His_kin_sub3_dim/P"/>
</dbReference>
<dbReference type="EMBL" id="FUFA01000002">
    <property type="protein sequence ID" value="SPM33614.1"/>
    <property type="molecule type" value="Genomic_DNA"/>
</dbReference>
<dbReference type="Proteomes" id="UP000240988">
    <property type="component" value="Unassembled WGS sequence"/>
</dbReference>
<dbReference type="GO" id="GO:0046983">
    <property type="term" value="F:protein dimerization activity"/>
    <property type="evidence" value="ECO:0007669"/>
    <property type="project" value="InterPro"/>
</dbReference>
<evidence type="ECO:0000256" key="8">
    <source>
        <dbReference type="ARBA" id="ARBA00023012"/>
    </source>
</evidence>
<reference evidence="11 12" key="1">
    <citation type="submission" date="2017-01" db="EMBL/GenBank/DDBJ databases">
        <authorList>
            <consortium name="Urmite Genomes"/>
        </authorList>
    </citation>
    <scope>NUCLEOTIDE SEQUENCE [LARGE SCALE GENOMIC DNA]</scope>
    <source>
        <strain evidence="11 12">AB57</strain>
    </source>
</reference>
<dbReference type="SUPFAM" id="SSF55874">
    <property type="entry name" value="ATPase domain of HSP90 chaperone/DNA topoisomerase II/histidine kinase"/>
    <property type="match status" value="1"/>
</dbReference>
<keyword evidence="9" id="KW-0472">Membrane</keyword>
<feature type="transmembrane region" description="Helical" evidence="9">
    <location>
        <begin position="148"/>
        <end position="165"/>
    </location>
</feature>
<keyword evidence="3" id="KW-0597">Phosphoprotein</keyword>
<dbReference type="AlphaFoldDB" id="A0A2U3NQ52"/>
<dbReference type="STRING" id="1841860.GCA_900157375_01419"/>
<evidence type="ECO:0000256" key="6">
    <source>
        <dbReference type="ARBA" id="ARBA00022777"/>
    </source>
</evidence>
<keyword evidence="9" id="KW-0812">Transmembrane</keyword>
<dbReference type="GO" id="GO:0016020">
    <property type="term" value="C:membrane"/>
    <property type="evidence" value="ECO:0007669"/>
    <property type="project" value="InterPro"/>
</dbReference>
<keyword evidence="4" id="KW-0808">Transferase</keyword>
<keyword evidence="8" id="KW-0902">Two-component regulatory system</keyword>